<evidence type="ECO:0000313" key="3">
    <source>
        <dbReference type="Proteomes" id="UP000310406"/>
    </source>
</evidence>
<comment type="caution">
    <text evidence="2">The sequence shown here is derived from an EMBL/GenBank/DDBJ whole genome shotgun (WGS) entry which is preliminary data.</text>
</comment>
<protein>
    <submittedName>
        <fullName evidence="2">Uncharacterized protein</fullName>
    </submittedName>
</protein>
<accession>A0A4S8RJV5</accession>
<proteinExistence type="predicted"/>
<evidence type="ECO:0000313" key="2">
    <source>
        <dbReference type="EMBL" id="THV57085.1"/>
    </source>
</evidence>
<feature type="region of interest" description="Disordered" evidence="1">
    <location>
        <begin position="1"/>
        <end position="41"/>
    </location>
</feature>
<dbReference type="EMBL" id="SNTZ01000016">
    <property type="protein sequence ID" value="THV57085.1"/>
    <property type="molecule type" value="Genomic_DNA"/>
</dbReference>
<evidence type="ECO:0000256" key="1">
    <source>
        <dbReference type="SAM" id="MobiDB-lite"/>
    </source>
</evidence>
<dbReference type="OrthoDB" id="1359387at2"/>
<feature type="compositionally biased region" description="Low complexity" evidence="1">
    <location>
        <begin position="1"/>
        <end position="34"/>
    </location>
</feature>
<gene>
    <name evidence="2" type="ORF">EZV76_15830</name>
</gene>
<dbReference type="AlphaFoldDB" id="A0A4S8RJV5"/>
<keyword evidence="3" id="KW-1185">Reference proteome</keyword>
<dbReference type="RefSeq" id="WP_136567528.1">
    <property type="nucleotide sequence ID" value="NZ_SNTZ01000016.1"/>
</dbReference>
<reference evidence="2 3" key="1">
    <citation type="submission" date="2019-03" db="EMBL/GenBank/DDBJ databases">
        <title>Muricauda SCR12 sp.nov, a marine bacterium isolated from Pacific Ocean:the Okinawa trough.</title>
        <authorList>
            <person name="Liu L."/>
        </authorList>
    </citation>
    <scope>NUCLEOTIDE SEQUENCE [LARGE SCALE GENOMIC DNA]</scope>
    <source>
        <strain evidence="2 3">SCR12</strain>
    </source>
</reference>
<name>A0A4S8RJV5_9FLAO</name>
<sequence>MSYGNNNYNRNNGYNRNSNYRNGNAYGNRNGGNRQAPKRSGAKYSIIRQGKFEGQTIINAWNKSRGKGLITAKVAPYGDSKEYTAPSSGKTYITMIAEITYHNSGHTRIIPCSMNKATKSVVLSDIGMVITQNGSGLTSSGKKVSGYFGKFSR</sequence>
<organism evidence="2 3">
    <name type="scientific">Flagellimonas alvinocaridis</name>
    <dbReference type="NCBI Taxonomy" id="2530200"/>
    <lineage>
        <taxon>Bacteria</taxon>
        <taxon>Pseudomonadati</taxon>
        <taxon>Bacteroidota</taxon>
        <taxon>Flavobacteriia</taxon>
        <taxon>Flavobacteriales</taxon>
        <taxon>Flavobacteriaceae</taxon>
        <taxon>Flagellimonas</taxon>
    </lineage>
</organism>
<dbReference type="Proteomes" id="UP000310406">
    <property type="component" value="Unassembled WGS sequence"/>
</dbReference>